<dbReference type="AlphaFoldDB" id="A0A0F7TZX2"/>
<evidence type="ECO:0000313" key="3">
    <source>
        <dbReference type="Proteomes" id="UP000042958"/>
    </source>
</evidence>
<organism evidence="2 3">
    <name type="scientific">Penicillium brasilianum</name>
    <dbReference type="NCBI Taxonomy" id="104259"/>
    <lineage>
        <taxon>Eukaryota</taxon>
        <taxon>Fungi</taxon>
        <taxon>Dikarya</taxon>
        <taxon>Ascomycota</taxon>
        <taxon>Pezizomycotina</taxon>
        <taxon>Eurotiomycetes</taxon>
        <taxon>Eurotiomycetidae</taxon>
        <taxon>Eurotiales</taxon>
        <taxon>Aspergillaceae</taxon>
        <taxon>Penicillium</taxon>
    </lineage>
</organism>
<reference evidence="3" key="1">
    <citation type="journal article" date="2015" name="Genome Announc.">
        <title>Draft genome sequence of the fungus Penicillium brasilianum MG11.</title>
        <authorList>
            <person name="Horn F."/>
            <person name="Linde J."/>
            <person name="Mattern D.J."/>
            <person name="Walther G."/>
            <person name="Guthke R."/>
            <person name="Brakhage A.A."/>
            <person name="Valiante V."/>
        </authorList>
    </citation>
    <scope>NUCLEOTIDE SEQUENCE [LARGE SCALE GENOMIC DNA]</scope>
    <source>
        <strain evidence="3">MG11</strain>
    </source>
</reference>
<dbReference type="EMBL" id="CDHK01000008">
    <property type="protein sequence ID" value="CEJ60567.1"/>
    <property type="molecule type" value="Genomic_DNA"/>
</dbReference>
<sequence length="104" mass="11626">MVSTIDNNPLVPNTMQTRKSLDDSGLPASQAHRLNDLQMIIDRNVAPSPQSMCAELAHDHALEDLHKITEHTSDPSDPVRDKDPFFTVNYADHVTPSEPRKPDE</sequence>
<protein>
    <submittedName>
        <fullName evidence="2">Uncharacterized protein</fullName>
    </submittedName>
</protein>
<feature type="region of interest" description="Disordered" evidence="1">
    <location>
        <begin position="1"/>
        <end position="28"/>
    </location>
</feature>
<feature type="region of interest" description="Disordered" evidence="1">
    <location>
        <begin position="65"/>
        <end position="84"/>
    </location>
</feature>
<feature type="compositionally biased region" description="Polar residues" evidence="1">
    <location>
        <begin position="1"/>
        <end position="18"/>
    </location>
</feature>
<evidence type="ECO:0000256" key="1">
    <source>
        <dbReference type="SAM" id="MobiDB-lite"/>
    </source>
</evidence>
<name>A0A0F7TZX2_PENBI</name>
<proteinExistence type="predicted"/>
<evidence type="ECO:0000313" key="2">
    <source>
        <dbReference type="EMBL" id="CEJ60567.1"/>
    </source>
</evidence>
<dbReference type="OrthoDB" id="4289657at2759"/>
<dbReference type="Proteomes" id="UP000042958">
    <property type="component" value="Unassembled WGS sequence"/>
</dbReference>
<accession>A0A0F7TZX2</accession>
<gene>
    <name evidence="2" type="ORF">PMG11_09138</name>
</gene>
<keyword evidence="3" id="KW-1185">Reference proteome</keyword>